<reference evidence="1 2" key="1">
    <citation type="journal article" date="2016" name="Sci. Rep.">
        <title>The genome sequence of the outbreeding globe artichoke constructed de novo incorporating a phase-aware low-pass sequencing strategy of F1 progeny.</title>
        <authorList>
            <person name="Scaglione D."/>
            <person name="Reyes-Chin-Wo S."/>
            <person name="Acquadro A."/>
            <person name="Froenicke L."/>
            <person name="Portis E."/>
            <person name="Beitel C."/>
            <person name="Tirone M."/>
            <person name="Mauro R."/>
            <person name="Lo Monaco A."/>
            <person name="Mauromicale G."/>
            <person name="Faccioli P."/>
            <person name="Cattivelli L."/>
            <person name="Rieseberg L."/>
            <person name="Michelmore R."/>
            <person name="Lanteri S."/>
        </authorList>
    </citation>
    <scope>NUCLEOTIDE SEQUENCE [LARGE SCALE GENOMIC DNA]</scope>
    <source>
        <strain evidence="1">2C</strain>
    </source>
</reference>
<organism evidence="1 2">
    <name type="scientific">Cynara cardunculus var. scolymus</name>
    <name type="common">Globe artichoke</name>
    <name type="synonym">Cynara scolymus</name>
    <dbReference type="NCBI Taxonomy" id="59895"/>
    <lineage>
        <taxon>Eukaryota</taxon>
        <taxon>Viridiplantae</taxon>
        <taxon>Streptophyta</taxon>
        <taxon>Embryophyta</taxon>
        <taxon>Tracheophyta</taxon>
        <taxon>Spermatophyta</taxon>
        <taxon>Magnoliopsida</taxon>
        <taxon>eudicotyledons</taxon>
        <taxon>Gunneridae</taxon>
        <taxon>Pentapetalae</taxon>
        <taxon>asterids</taxon>
        <taxon>campanulids</taxon>
        <taxon>Asterales</taxon>
        <taxon>Asteraceae</taxon>
        <taxon>Carduoideae</taxon>
        <taxon>Cardueae</taxon>
        <taxon>Carduinae</taxon>
        <taxon>Cynara</taxon>
    </lineage>
</organism>
<gene>
    <name evidence="1" type="ORF">Ccrd_010461</name>
</gene>
<dbReference type="AlphaFoldDB" id="A0A124SI02"/>
<evidence type="ECO:0000313" key="1">
    <source>
        <dbReference type="EMBL" id="KVI11132.1"/>
    </source>
</evidence>
<proteinExistence type="predicted"/>
<keyword evidence="2" id="KW-1185">Reference proteome</keyword>
<comment type="caution">
    <text evidence="1">The sequence shown here is derived from an EMBL/GenBank/DDBJ whole genome shotgun (WGS) entry which is preliminary data.</text>
</comment>
<name>A0A124SI02_CYNCS</name>
<dbReference type="Proteomes" id="UP000243975">
    <property type="component" value="Unassembled WGS sequence"/>
</dbReference>
<evidence type="ECO:0000313" key="2">
    <source>
        <dbReference type="Proteomes" id="UP000243975"/>
    </source>
</evidence>
<protein>
    <submittedName>
        <fullName evidence="1">Uncharacterized protein</fullName>
    </submittedName>
</protein>
<accession>A0A124SI02</accession>
<dbReference type="Gramene" id="KVI11132">
    <property type="protein sequence ID" value="KVI11132"/>
    <property type="gene ID" value="Ccrd_010461"/>
</dbReference>
<dbReference type="EMBL" id="LEKV01000892">
    <property type="protein sequence ID" value="KVI11132.1"/>
    <property type="molecule type" value="Genomic_DNA"/>
</dbReference>
<sequence length="57" mass="6454">MRCNTSYVTKLWRCSASSCLIYTCNGCSVKTTTNCSCFYYNLIQSLDANLAILFLFC</sequence>